<dbReference type="GO" id="GO:0030288">
    <property type="term" value="C:outer membrane-bounded periplasmic space"/>
    <property type="evidence" value="ECO:0007669"/>
    <property type="project" value="TreeGrafter"/>
</dbReference>
<dbReference type="OrthoDB" id="8589301at2"/>
<proteinExistence type="predicted"/>
<dbReference type="PANTHER" id="PTHR38102:SF1">
    <property type="entry name" value="PERIPLASMIC CHAPERONE SPY"/>
    <property type="match status" value="1"/>
</dbReference>
<dbReference type="EMBL" id="SACM01000001">
    <property type="protein sequence ID" value="RVT87920.1"/>
    <property type="molecule type" value="Genomic_DNA"/>
</dbReference>
<keyword evidence="3" id="KW-1185">Reference proteome</keyword>
<evidence type="ECO:0000313" key="2">
    <source>
        <dbReference type="EMBL" id="RVT87920.1"/>
    </source>
</evidence>
<dbReference type="RefSeq" id="WP_127680577.1">
    <property type="nucleotide sequence ID" value="NZ_SACM01000001.1"/>
</dbReference>
<sequence length="158" mass="17465">MKTLKTLVLASALVLAAAAPAVMARPMGGPDHGGMHGMRMMEMLDDVDASDAQRQQIQQIMRTAHDDLKAQHQQGMALRHQLMTLWAASQIDAAAIEAVRKQQATLHEQASVRMTRAMVEAGRVLTPAQRAKVAEKGAKRMKRMQERMDAMKERRGAQ</sequence>
<accession>A0A437LR78</accession>
<gene>
    <name evidence="2" type="ORF">EOD73_02570</name>
</gene>
<protein>
    <submittedName>
        <fullName evidence="2">Periplasmic heavy metal sensor</fullName>
    </submittedName>
</protein>
<dbReference type="InterPro" id="IPR025961">
    <property type="entry name" value="Metal_resist"/>
</dbReference>
<dbReference type="GO" id="GO:0051082">
    <property type="term" value="F:unfolded protein binding"/>
    <property type="evidence" value="ECO:0007669"/>
    <property type="project" value="TreeGrafter"/>
</dbReference>
<dbReference type="Gene3D" id="1.20.120.1490">
    <property type="match status" value="1"/>
</dbReference>
<reference evidence="2 3" key="1">
    <citation type="submission" date="2019-01" db="EMBL/GenBank/DDBJ databases">
        <authorList>
            <person name="Chen W.-M."/>
        </authorList>
    </citation>
    <scope>NUCLEOTIDE SEQUENCE [LARGE SCALE GENOMIC DNA]</scope>
    <source>
        <strain evidence="2 3">CCP-18</strain>
    </source>
</reference>
<dbReference type="PANTHER" id="PTHR38102">
    <property type="entry name" value="PERIPLASMIC CHAPERONE SPY"/>
    <property type="match status" value="1"/>
</dbReference>
<name>A0A437LR78_9BURK</name>
<dbReference type="AlphaFoldDB" id="A0A437LR78"/>
<organism evidence="2 3">
    <name type="scientific">Inhella crocodyli</name>
    <dbReference type="NCBI Taxonomy" id="2499851"/>
    <lineage>
        <taxon>Bacteria</taxon>
        <taxon>Pseudomonadati</taxon>
        <taxon>Pseudomonadota</taxon>
        <taxon>Betaproteobacteria</taxon>
        <taxon>Burkholderiales</taxon>
        <taxon>Sphaerotilaceae</taxon>
        <taxon>Inhella</taxon>
    </lineage>
</organism>
<dbReference type="Proteomes" id="UP000288587">
    <property type="component" value="Unassembled WGS sequence"/>
</dbReference>
<keyword evidence="1" id="KW-0732">Signal</keyword>
<dbReference type="InterPro" id="IPR052211">
    <property type="entry name" value="Cpx_auxiliary_protein"/>
</dbReference>
<feature type="chain" id="PRO_5019398350" evidence="1">
    <location>
        <begin position="25"/>
        <end position="158"/>
    </location>
</feature>
<evidence type="ECO:0000256" key="1">
    <source>
        <dbReference type="SAM" id="SignalP"/>
    </source>
</evidence>
<evidence type="ECO:0000313" key="3">
    <source>
        <dbReference type="Proteomes" id="UP000288587"/>
    </source>
</evidence>
<dbReference type="Pfam" id="PF13801">
    <property type="entry name" value="Metal_resist"/>
    <property type="match status" value="1"/>
</dbReference>
<feature type="signal peptide" evidence="1">
    <location>
        <begin position="1"/>
        <end position="24"/>
    </location>
</feature>
<comment type="caution">
    <text evidence="2">The sequence shown here is derived from an EMBL/GenBank/DDBJ whole genome shotgun (WGS) entry which is preliminary data.</text>
</comment>